<keyword evidence="12 15" id="KW-0472">Membrane</keyword>
<dbReference type="AlphaFoldDB" id="A0A1Y1UGF2"/>
<feature type="region of interest" description="Disordered" evidence="14">
    <location>
        <begin position="235"/>
        <end position="286"/>
    </location>
</feature>
<keyword evidence="9" id="KW-0106">Calcium</keyword>
<dbReference type="Pfam" id="PF06682">
    <property type="entry name" value="SARAF"/>
    <property type="match status" value="1"/>
</dbReference>
<evidence type="ECO:0000256" key="5">
    <source>
        <dbReference type="ARBA" id="ARBA00022568"/>
    </source>
</evidence>
<evidence type="ECO:0000313" key="17">
    <source>
        <dbReference type="Proteomes" id="UP000193218"/>
    </source>
</evidence>
<evidence type="ECO:0000256" key="15">
    <source>
        <dbReference type="SAM" id="Phobius"/>
    </source>
</evidence>
<dbReference type="GeneID" id="33554807"/>
<dbReference type="PANTHER" id="PTHR15929">
    <property type="entry name" value="STORE-OPERATED CALCIUM ENTRY-ASSOCIATED REGULATORY FACTOR"/>
    <property type="match status" value="1"/>
</dbReference>
<comment type="subcellular location">
    <subcellularLocation>
        <location evidence="1">Endoplasmic reticulum membrane</location>
        <topology evidence="1">Single-pass type I membrane protein</topology>
    </subcellularLocation>
</comment>
<accession>A0A1Y1UGF2</accession>
<comment type="caution">
    <text evidence="16">The sequence shown here is derived from an EMBL/GenBank/DDBJ whole genome shotgun (WGS) entry which is preliminary data.</text>
</comment>
<evidence type="ECO:0000256" key="13">
    <source>
        <dbReference type="ARBA" id="ARBA00031116"/>
    </source>
</evidence>
<dbReference type="GO" id="GO:2001256">
    <property type="term" value="P:regulation of store-operated calcium entry"/>
    <property type="evidence" value="ECO:0007669"/>
    <property type="project" value="InterPro"/>
</dbReference>
<evidence type="ECO:0000256" key="4">
    <source>
        <dbReference type="ARBA" id="ARBA00022448"/>
    </source>
</evidence>
<evidence type="ECO:0000256" key="14">
    <source>
        <dbReference type="SAM" id="MobiDB-lite"/>
    </source>
</evidence>
<feature type="compositionally biased region" description="Gly residues" evidence="14">
    <location>
        <begin position="183"/>
        <end position="198"/>
    </location>
</feature>
<keyword evidence="10 15" id="KW-1133">Transmembrane helix</keyword>
<keyword evidence="5" id="KW-0109">Calcium transport</keyword>
<keyword evidence="8" id="KW-0256">Endoplasmic reticulum</keyword>
<reference evidence="16 17" key="1">
    <citation type="submission" date="2017-03" db="EMBL/GenBank/DDBJ databases">
        <title>Widespread Adenine N6-methylation of Active Genes in Fungi.</title>
        <authorList>
            <consortium name="DOE Joint Genome Institute"/>
            <person name="Mondo S.J."/>
            <person name="Dannebaum R.O."/>
            <person name="Kuo R.C."/>
            <person name="Louie K.B."/>
            <person name="Bewick A.J."/>
            <person name="Labutti K."/>
            <person name="Haridas S."/>
            <person name="Kuo A."/>
            <person name="Salamov A."/>
            <person name="Ahrendt S.R."/>
            <person name="Lau R."/>
            <person name="Bowen B.P."/>
            <person name="Lipzen A."/>
            <person name="Sullivan W."/>
            <person name="Andreopoulos W.B."/>
            <person name="Clum A."/>
            <person name="Lindquist E."/>
            <person name="Daum C."/>
            <person name="Northen T.R."/>
            <person name="Ramamoorthy G."/>
            <person name="Schmitz R.J."/>
            <person name="Gryganskyi A."/>
            <person name="Culley D."/>
            <person name="Magnuson J."/>
            <person name="James T.Y."/>
            <person name="O'Malley M.A."/>
            <person name="Stajich J.E."/>
            <person name="Spatafora J.W."/>
            <person name="Visel A."/>
            <person name="Grigoriev I.V."/>
        </authorList>
    </citation>
    <scope>NUCLEOTIDE SEQUENCE [LARGE SCALE GENOMIC DNA]</scope>
    <source>
        <strain evidence="16 17">NRRL Y-17943</strain>
    </source>
</reference>
<dbReference type="EMBL" id="NBSH01000009">
    <property type="protein sequence ID" value="ORX36145.1"/>
    <property type="molecule type" value="Genomic_DNA"/>
</dbReference>
<keyword evidence="6 15" id="KW-0812">Transmembrane</keyword>
<evidence type="ECO:0000256" key="8">
    <source>
        <dbReference type="ARBA" id="ARBA00022824"/>
    </source>
</evidence>
<feature type="region of interest" description="Disordered" evidence="14">
    <location>
        <begin position="170"/>
        <end position="219"/>
    </location>
</feature>
<evidence type="ECO:0000256" key="9">
    <source>
        <dbReference type="ARBA" id="ARBA00022837"/>
    </source>
</evidence>
<protein>
    <recommendedName>
        <fullName evidence="3">Store-operated calcium entry-associated regulatory factor</fullName>
    </recommendedName>
    <alternativeName>
        <fullName evidence="13">Transmembrane protein 66</fullName>
    </alternativeName>
</protein>
<proteinExistence type="inferred from homology"/>
<evidence type="ECO:0000256" key="10">
    <source>
        <dbReference type="ARBA" id="ARBA00022989"/>
    </source>
</evidence>
<dbReference type="RefSeq" id="XP_021870274.1">
    <property type="nucleotide sequence ID" value="XM_022012999.1"/>
</dbReference>
<evidence type="ECO:0000256" key="6">
    <source>
        <dbReference type="ARBA" id="ARBA00022692"/>
    </source>
</evidence>
<dbReference type="InterPro" id="IPR009567">
    <property type="entry name" value="SARAF"/>
</dbReference>
<comment type="similarity">
    <text evidence="2">Belongs to the SARAF family.</text>
</comment>
<dbReference type="STRING" id="4999.A0A1Y1UGF2"/>
<evidence type="ECO:0000256" key="7">
    <source>
        <dbReference type="ARBA" id="ARBA00022729"/>
    </source>
</evidence>
<dbReference type="Proteomes" id="UP000193218">
    <property type="component" value="Unassembled WGS sequence"/>
</dbReference>
<dbReference type="OrthoDB" id="20303at2759"/>
<name>A0A1Y1UGF2_9TREE</name>
<dbReference type="GO" id="GO:0005789">
    <property type="term" value="C:endoplasmic reticulum membrane"/>
    <property type="evidence" value="ECO:0007669"/>
    <property type="project" value="UniProtKB-SubCell"/>
</dbReference>
<keyword evidence="4" id="KW-0813">Transport</keyword>
<organism evidence="16 17">
    <name type="scientific">Kockovaella imperatae</name>
    <dbReference type="NCBI Taxonomy" id="4999"/>
    <lineage>
        <taxon>Eukaryota</taxon>
        <taxon>Fungi</taxon>
        <taxon>Dikarya</taxon>
        <taxon>Basidiomycota</taxon>
        <taxon>Agaricomycotina</taxon>
        <taxon>Tremellomycetes</taxon>
        <taxon>Tremellales</taxon>
        <taxon>Cuniculitremaceae</taxon>
        <taxon>Kockovaella</taxon>
    </lineage>
</organism>
<evidence type="ECO:0000256" key="2">
    <source>
        <dbReference type="ARBA" id="ARBA00006833"/>
    </source>
</evidence>
<evidence type="ECO:0000313" key="16">
    <source>
        <dbReference type="EMBL" id="ORX36145.1"/>
    </source>
</evidence>
<evidence type="ECO:0000256" key="11">
    <source>
        <dbReference type="ARBA" id="ARBA00023065"/>
    </source>
</evidence>
<keyword evidence="17" id="KW-1185">Reference proteome</keyword>
<sequence length="286" mass="30985">MVRSKVLLKDVKTVLFHAGAQTVARRTEPLPQLTCIGKACKVFQPEIVQCTNMGEDDTGSTQWRCDADMPNGFRFGKIEVSCEGWSKPGDRFITPGSCALEYNLYQSNPGLYDSSPSVPSSTERIIDKLFKVLFYAVTFVLLYTLFRSIFNRFFPRHSLPSLSSFFPPSDGPGHGHGHHHHGWGSGGPGPGFNPGPSGGGPPPPPYTKDPEASRGGGMGLWTGLAAGGLAGYLAGRSTGAQAPRPPAQVRQRPRRSLWEEDEDRGVGPSQPREMRRATGFGGTNVR</sequence>
<dbReference type="GO" id="GO:0006816">
    <property type="term" value="P:calcium ion transport"/>
    <property type="evidence" value="ECO:0007669"/>
    <property type="project" value="UniProtKB-KW"/>
</dbReference>
<evidence type="ECO:0000256" key="3">
    <source>
        <dbReference type="ARBA" id="ARBA00016584"/>
    </source>
</evidence>
<dbReference type="PANTHER" id="PTHR15929:SF0">
    <property type="entry name" value="STORE-OPERATED CALCIUM ENTRY-ASSOCIATED REGULATORY FACTOR"/>
    <property type="match status" value="1"/>
</dbReference>
<dbReference type="InParanoid" id="A0A1Y1UGF2"/>
<keyword evidence="11" id="KW-0406">Ion transport</keyword>
<feature type="transmembrane region" description="Helical" evidence="15">
    <location>
        <begin position="132"/>
        <end position="150"/>
    </location>
</feature>
<gene>
    <name evidence="16" type="ORF">BD324DRAFT_526643</name>
</gene>
<evidence type="ECO:0000256" key="1">
    <source>
        <dbReference type="ARBA" id="ARBA00004115"/>
    </source>
</evidence>
<keyword evidence="7" id="KW-0732">Signal</keyword>
<evidence type="ECO:0000256" key="12">
    <source>
        <dbReference type="ARBA" id="ARBA00023136"/>
    </source>
</evidence>